<gene>
    <name evidence="6" type="primary">LOC106155376</name>
</gene>
<reference evidence="6" key="1">
    <citation type="submission" date="2025-08" db="UniProtKB">
        <authorList>
            <consortium name="RefSeq"/>
        </authorList>
    </citation>
    <scope>IDENTIFICATION</scope>
    <source>
        <tissue evidence="6">Gonads</tissue>
    </source>
</reference>
<evidence type="ECO:0000256" key="3">
    <source>
        <dbReference type="SAM" id="Phobius"/>
    </source>
</evidence>
<dbReference type="Gene3D" id="2.10.70.10">
    <property type="entry name" value="Complement Module, domain 1"/>
    <property type="match status" value="1"/>
</dbReference>
<dbReference type="CDD" id="cd00033">
    <property type="entry name" value="CCP"/>
    <property type="match status" value="1"/>
</dbReference>
<evidence type="ECO:0000313" key="5">
    <source>
        <dbReference type="Proteomes" id="UP000085678"/>
    </source>
</evidence>
<dbReference type="GeneID" id="106155376"/>
<keyword evidence="3" id="KW-0812">Transmembrane</keyword>
<dbReference type="Pfam" id="PF00084">
    <property type="entry name" value="Sushi"/>
    <property type="match status" value="1"/>
</dbReference>
<organism evidence="5 6">
    <name type="scientific">Lingula anatina</name>
    <name type="common">Brachiopod</name>
    <name type="synonym">Lingula unguis</name>
    <dbReference type="NCBI Taxonomy" id="7574"/>
    <lineage>
        <taxon>Eukaryota</taxon>
        <taxon>Metazoa</taxon>
        <taxon>Spiralia</taxon>
        <taxon>Lophotrochozoa</taxon>
        <taxon>Brachiopoda</taxon>
        <taxon>Linguliformea</taxon>
        <taxon>Lingulata</taxon>
        <taxon>Lingulida</taxon>
        <taxon>Linguloidea</taxon>
        <taxon>Lingulidae</taxon>
        <taxon>Lingula</taxon>
    </lineage>
</organism>
<feature type="domain" description="Sushi" evidence="4">
    <location>
        <begin position="5"/>
        <end position="73"/>
    </location>
</feature>
<keyword evidence="3" id="KW-0472">Membrane</keyword>
<evidence type="ECO:0000313" key="6">
    <source>
        <dbReference type="RefSeq" id="XP_013385629.1"/>
    </source>
</evidence>
<sequence>MADAGKCPKLNNFTQNPIIVTLSNQYELRLDNYERTRQTKVGVSCVDGIYLHGPSQVTCQNNLQWDGTPSCRATPIPVDPGLTQEQLIIIGVSVGVGVILLVLMIVLIVCFKRKEKQTTRYFFSPVIIDIVEIYHII</sequence>
<evidence type="ECO:0000256" key="2">
    <source>
        <dbReference type="PROSITE-ProRule" id="PRU00302"/>
    </source>
</evidence>
<keyword evidence="5" id="KW-1185">Reference proteome</keyword>
<dbReference type="InParanoid" id="A0A1S3HKU5"/>
<dbReference type="PROSITE" id="PS50923">
    <property type="entry name" value="SUSHI"/>
    <property type="match status" value="1"/>
</dbReference>
<proteinExistence type="predicted"/>
<protein>
    <submittedName>
        <fullName evidence="6">Uncharacterized protein LOC106155376</fullName>
    </submittedName>
</protein>
<accession>A0A1S3HKU5</accession>
<dbReference type="Proteomes" id="UP000085678">
    <property type="component" value="Unplaced"/>
</dbReference>
<keyword evidence="3" id="KW-1133">Transmembrane helix</keyword>
<dbReference type="InterPro" id="IPR000436">
    <property type="entry name" value="Sushi_SCR_CCP_dom"/>
</dbReference>
<keyword evidence="2" id="KW-0768">Sushi</keyword>
<comment type="caution">
    <text evidence="2">Lacks conserved residue(s) required for the propagation of feature annotation.</text>
</comment>
<dbReference type="RefSeq" id="XP_013385629.1">
    <property type="nucleotide sequence ID" value="XM_013530175.1"/>
</dbReference>
<name>A0A1S3HKU5_LINAN</name>
<keyword evidence="1" id="KW-1015">Disulfide bond</keyword>
<feature type="transmembrane region" description="Helical" evidence="3">
    <location>
        <begin position="87"/>
        <end position="111"/>
    </location>
</feature>
<dbReference type="AlphaFoldDB" id="A0A1S3HKU5"/>
<evidence type="ECO:0000259" key="4">
    <source>
        <dbReference type="PROSITE" id="PS50923"/>
    </source>
</evidence>
<dbReference type="InterPro" id="IPR035976">
    <property type="entry name" value="Sushi/SCR/CCP_sf"/>
</dbReference>
<dbReference type="SUPFAM" id="SSF57535">
    <property type="entry name" value="Complement control module/SCR domain"/>
    <property type="match status" value="1"/>
</dbReference>
<dbReference type="KEGG" id="lak:106155376"/>
<evidence type="ECO:0000256" key="1">
    <source>
        <dbReference type="ARBA" id="ARBA00023157"/>
    </source>
</evidence>